<organism evidence="8 9">
    <name type="scientific">Thioalbus denitrificans</name>
    <dbReference type="NCBI Taxonomy" id="547122"/>
    <lineage>
        <taxon>Bacteria</taxon>
        <taxon>Pseudomonadati</taxon>
        <taxon>Pseudomonadota</taxon>
        <taxon>Gammaproteobacteria</taxon>
        <taxon>Chromatiales</taxon>
        <taxon>Ectothiorhodospiraceae</taxon>
        <taxon>Thioalbus</taxon>
    </lineage>
</organism>
<keyword evidence="3" id="KW-0963">Cytoplasm</keyword>
<feature type="domain" description="DNA-binding protein H-NS-like C-terminal" evidence="7">
    <location>
        <begin position="88"/>
        <end position="133"/>
    </location>
</feature>
<feature type="compositionally biased region" description="Basic residues" evidence="6">
    <location>
        <begin position="71"/>
        <end position="98"/>
    </location>
</feature>
<dbReference type="EMBL" id="QPJY01000002">
    <property type="protein sequence ID" value="RCX31885.1"/>
    <property type="molecule type" value="Genomic_DNA"/>
</dbReference>
<proteinExistence type="inferred from homology"/>
<feature type="coiled-coil region" evidence="5">
    <location>
        <begin position="3"/>
        <end position="30"/>
    </location>
</feature>
<dbReference type="GO" id="GO:0001217">
    <property type="term" value="F:DNA-binding transcription repressor activity"/>
    <property type="evidence" value="ECO:0007669"/>
    <property type="project" value="TreeGrafter"/>
</dbReference>
<comment type="subcellular location">
    <subcellularLocation>
        <location evidence="1">Cytoplasm</location>
        <location evidence="1">Nucleoid</location>
    </subcellularLocation>
</comment>
<dbReference type="Proteomes" id="UP000252707">
    <property type="component" value="Unassembled WGS sequence"/>
</dbReference>
<accession>A0A369CFK8</accession>
<comment type="similarity">
    <text evidence="2">Belongs to the histone-like protein H-NS family.</text>
</comment>
<evidence type="ECO:0000256" key="3">
    <source>
        <dbReference type="ARBA" id="ARBA00022490"/>
    </source>
</evidence>
<dbReference type="GO" id="GO:0000976">
    <property type="term" value="F:transcription cis-regulatory region binding"/>
    <property type="evidence" value="ECO:0007669"/>
    <property type="project" value="TreeGrafter"/>
</dbReference>
<dbReference type="PANTHER" id="PTHR38097">
    <property type="match status" value="1"/>
</dbReference>
<keyword evidence="4 8" id="KW-0238">DNA-binding</keyword>
<protein>
    <submittedName>
        <fullName evidence="8">DNA-binding protein H-NS</fullName>
    </submittedName>
</protein>
<evidence type="ECO:0000256" key="2">
    <source>
        <dbReference type="ARBA" id="ARBA00010610"/>
    </source>
</evidence>
<comment type="caution">
    <text evidence="8">The sequence shown here is derived from an EMBL/GenBank/DDBJ whole genome shotgun (WGS) entry which is preliminary data.</text>
</comment>
<dbReference type="SUPFAM" id="SSF81273">
    <property type="entry name" value="H-NS histone-like proteins"/>
    <property type="match status" value="1"/>
</dbReference>
<evidence type="ECO:0000256" key="5">
    <source>
        <dbReference type="SAM" id="Coils"/>
    </source>
</evidence>
<dbReference type="OrthoDB" id="5297879at2"/>
<dbReference type="GO" id="GO:0003680">
    <property type="term" value="F:minor groove of adenine-thymine-rich DNA binding"/>
    <property type="evidence" value="ECO:0007669"/>
    <property type="project" value="TreeGrafter"/>
</dbReference>
<dbReference type="InterPro" id="IPR037150">
    <property type="entry name" value="H-NS_C_dom_sf"/>
</dbReference>
<keyword evidence="9" id="KW-1185">Reference proteome</keyword>
<dbReference type="InterPro" id="IPR027444">
    <property type="entry name" value="H-NS_C_dom"/>
</dbReference>
<evidence type="ECO:0000313" key="8">
    <source>
        <dbReference type="EMBL" id="RCX31885.1"/>
    </source>
</evidence>
<evidence type="ECO:0000256" key="1">
    <source>
        <dbReference type="ARBA" id="ARBA00004453"/>
    </source>
</evidence>
<dbReference type="Pfam" id="PF00816">
    <property type="entry name" value="Histone_HNS"/>
    <property type="match status" value="1"/>
</dbReference>
<evidence type="ECO:0000259" key="7">
    <source>
        <dbReference type="SMART" id="SM00528"/>
    </source>
</evidence>
<dbReference type="GO" id="GO:0005829">
    <property type="term" value="C:cytosol"/>
    <property type="evidence" value="ECO:0007669"/>
    <property type="project" value="TreeGrafter"/>
</dbReference>
<dbReference type="AlphaFoldDB" id="A0A369CFK8"/>
<gene>
    <name evidence="8" type="ORF">DFQ59_102232</name>
</gene>
<sequence length="134" mass="14839">MPRPRKQKTINEMKAELEALQQQIEQKEFQDKVSALTASSEFKAVARQISRLGLGAEEIAGLFSTPGGAKPKTRVPRKKAVAKTKAKAKPKMKVKPKYRNPDNAKETWTGRGKQPRWVGAAISSGKTLDDLLIK</sequence>
<dbReference type="Gene3D" id="4.10.430.10">
    <property type="entry name" value="Histone-like protein H-NS, C-terminal domain"/>
    <property type="match status" value="1"/>
</dbReference>
<dbReference type="GO" id="GO:0003681">
    <property type="term" value="F:bent DNA binding"/>
    <property type="evidence" value="ECO:0007669"/>
    <property type="project" value="TreeGrafter"/>
</dbReference>
<keyword evidence="5" id="KW-0175">Coiled coil</keyword>
<dbReference type="GO" id="GO:0009295">
    <property type="term" value="C:nucleoid"/>
    <property type="evidence" value="ECO:0007669"/>
    <property type="project" value="UniProtKB-SubCell"/>
</dbReference>
<evidence type="ECO:0000313" key="9">
    <source>
        <dbReference type="Proteomes" id="UP000252707"/>
    </source>
</evidence>
<feature type="region of interest" description="Disordered" evidence="6">
    <location>
        <begin position="65"/>
        <end position="115"/>
    </location>
</feature>
<name>A0A369CFK8_9GAMM</name>
<evidence type="ECO:0000256" key="6">
    <source>
        <dbReference type="SAM" id="MobiDB-lite"/>
    </source>
</evidence>
<dbReference type="SMART" id="SM00528">
    <property type="entry name" value="HNS"/>
    <property type="match status" value="1"/>
</dbReference>
<dbReference type="RefSeq" id="WP_114278719.1">
    <property type="nucleotide sequence ID" value="NZ_QPJY01000002.1"/>
</dbReference>
<evidence type="ECO:0000256" key="4">
    <source>
        <dbReference type="ARBA" id="ARBA00023125"/>
    </source>
</evidence>
<dbReference type="PANTHER" id="PTHR38097:SF2">
    <property type="entry name" value="DNA-BINDING PROTEIN STPA"/>
    <property type="match status" value="1"/>
</dbReference>
<dbReference type="GO" id="GO:0032993">
    <property type="term" value="C:protein-DNA complex"/>
    <property type="evidence" value="ECO:0007669"/>
    <property type="project" value="TreeGrafter"/>
</dbReference>
<reference evidence="8 9" key="1">
    <citation type="submission" date="2018-07" db="EMBL/GenBank/DDBJ databases">
        <title>Genomic Encyclopedia of Type Strains, Phase IV (KMG-IV): sequencing the most valuable type-strain genomes for metagenomic binning, comparative biology and taxonomic classification.</title>
        <authorList>
            <person name="Goeker M."/>
        </authorList>
    </citation>
    <scope>NUCLEOTIDE SEQUENCE [LARGE SCALE GENOMIC DNA]</scope>
    <source>
        <strain evidence="8 9">DSM 26407</strain>
    </source>
</reference>